<name>A0ACC0EQD7_9BASI</name>
<proteinExistence type="predicted"/>
<protein>
    <submittedName>
        <fullName evidence="1">Uncharacterized protein</fullName>
    </submittedName>
</protein>
<feature type="non-terminal residue" evidence="1">
    <location>
        <position position="1"/>
    </location>
</feature>
<reference evidence="2" key="1">
    <citation type="journal article" date="2018" name="BMC Genomics">
        <title>Genomic insights into host adaptation between the wheat stripe rust pathogen (Puccinia striiformis f. sp. tritici) and the barley stripe rust pathogen (Puccinia striiformis f. sp. hordei).</title>
        <authorList>
            <person name="Xia C."/>
            <person name="Wang M."/>
            <person name="Yin C."/>
            <person name="Cornejo O.E."/>
            <person name="Hulbert S.H."/>
            <person name="Chen X."/>
        </authorList>
    </citation>
    <scope>NUCLEOTIDE SEQUENCE [LARGE SCALE GENOMIC DNA]</scope>
    <source>
        <strain evidence="2">93-210</strain>
    </source>
</reference>
<reference evidence="2" key="2">
    <citation type="journal article" date="2018" name="Mol. Plant Microbe Interact.">
        <title>Genome sequence resources for the wheat stripe rust pathogen (Puccinia striiformis f. sp. tritici) and the barley stripe rust pathogen (Puccinia striiformis f. sp. hordei).</title>
        <authorList>
            <person name="Xia C."/>
            <person name="Wang M."/>
            <person name="Yin C."/>
            <person name="Cornejo O.E."/>
            <person name="Hulbert S.H."/>
            <person name="Chen X."/>
        </authorList>
    </citation>
    <scope>NUCLEOTIDE SEQUENCE [LARGE SCALE GENOMIC DNA]</scope>
    <source>
        <strain evidence="2">93-210</strain>
    </source>
</reference>
<reference evidence="1 2" key="3">
    <citation type="journal article" date="2022" name="Microbiol. Spectr.">
        <title>Folding features and dynamics of 3D genome architecture in plant fungal pathogens.</title>
        <authorList>
            <person name="Xia C."/>
        </authorList>
    </citation>
    <scope>NUCLEOTIDE SEQUENCE [LARGE SCALE GENOMIC DNA]</scope>
    <source>
        <strain evidence="1 2">93-210</strain>
    </source>
</reference>
<dbReference type="Proteomes" id="UP001060170">
    <property type="component" value="Chromosome 3"/>
</dbReference>
<evidence type="ECO:0000313" key="2">
    <source>
        <dbReference type="Proteomes" id="UP001060170"/>
    </source>
</evidence>
<gene>
    <name evidence="1" type="ORF">MJO28_002601</name>
</gene>
<evidence type="ECO:0000313" key="1">
    <source>
        <dbReference type="EMBL" id="KAI7958810.1"/>
    </source>
</evidence>
<accession>A0ACC0EQD7</accession>
<keyword evidence="2" id="KW-1185">Reference proteome</keyword>
<comment type="caution">
    <text evidence="1">The sequence shown here is derived from an EMBL/GenBank/DDBJ whole genome shotgun (WGS) entry which is preliminary data.</text>
</comment>
<organism evidence="1 2">
    <name type="scientific">Puccinia striiformis f. sp. tritici</name>
    <dbReference type="NCBI Taxonomy" id="168172"/>
    <lineage>
        <taxon>Eukaryota</taxon>
        <taxon>Fungi</taxon>
        <taxon>Dikarya</taxon>
        <taxon>Basidiomycota</taxon>
        <taxon>Pucciniomycotina</taxon>
        <taxon>Pucciniomycetes</taxon>
        <taxon>Pucciniales</taxon>
        <taxon>Pucciniaceae</taxon>
        <taxon>Puccinia</taxon>
    </lineage>
</organism>
<sequence>HEPQPGRGAQWFKTGDLLNLPTIPHASLRNLDGVEESLPTYQPLNNNVGRRLSASEFIAPSESCDQSKLGLYLSDCPISPSDLHLTDHYRFTSPSMLNFQPSSFNQASAVVVNVPVT</sequence>
<dbReference type="EMBL" id="CM045867">
    <property type="protein sequence ID" value="KAI7958810.1"/>
    <property type="molecule type" value="Genomic_DNA"/>
</dbReference>